<feature type="domain" description="BESS" evidence="3">
    <location>
        <begin position="166"/>
        <end position="205"/>
    </location>
</feature>
<accession>A0A8T0FH61</accession>
<evidence type="ECO:0000256" key="1">
    <source>
        <dbReference type="PROSITE-ProRule" id="PRU00371"/>
    </source>
</evidence>
<evidence type="ECO:0000313" key="5">
    <source>
        <dbReference type="Proteomes" id="UP000807504"/>
    </source>
</evidence>
<dbReference type="PANTHER" id="PTHR21505">
    <property type="entry name" value="MADF DOMAIN-CONTAINING PROTEIN-RELATED"/>
    <property type="match status" value="1"/>
</dbReference>
<dbReference type="GO" id="GO:0005634">
    <property type="term" value="C:nucleus"/>
    <property type="evidence" value="ECO:0007669"/>
    <property type="project" value="UniProtKB-SubCell"/>
</dbReference>
<protein>
    <recommendedName>
        <fullName evidence="6">MADF domain-containing protein</fullName>
    </recommendedName>
</protein>
<dbReference type="SMART" id="SM00595">
    <property type="entry name" value="MADF"/>
    <property type="match status" value="1"/>
</dbReference>
<comment type="caution">
    <text evidence="4">The sequence shown here is derived from an EMBL/GenBank/DDBJ whole genome shotgun (WGS) entry which is preliminary data.</text>
</comment>
<evidence type="ECO:0000313" key="4">
    <source>
        <dbReference type="EMBL" id="KAF8789742.1"/>
    </source>
</evidence>
<dbReference type="GO" id="GO:0003677">
    <property type="term" value="F:DNA binding"/>
    <property type="evidence" value="ECO:0007669"/>
    <property type="project" value="InterPro"/>
</dbReference>
<reference evidence="4" key="1">
    <citation type="journal article" date="2020" name="bioRxiv">
        <title>Chromosome-level reference genome of the European wasp spider Argiope bruennichi: a resource for studies on range expansion and evolutionary adaptation.</title>
        <authorList>
            <person name="Sheffer M.M."/>
            <person name="Hoppe A."/>
            <person name="Krehenwinkel H."/>
            <person name="Uhl G."/>
            <person name="Kuss A.W."/>
            <person name="Jensen L."/>
            <person name="Jensen C."/>
            <person name="Gillespie R.G."/>
            <person name="Hoff K.J."/>
            <person name="Prost S."/>
        </authorList>
    </citation>
    <scope>NUCLEOTIDE SEQUENCE</scope>
</reference>
<dbReference type="PANTHER" id="PTHR21505:SF8">
    <property type="entry name" value="DPT-YFP REPRESSOR BY OVEREXPRESSION, ISOFORM D-RELATED"/>
    <property type="match status" value="1"/>
</dbReference>
<keyword evidence="5" id="KW-1185">Reference proteome</keyword>
<evidence type="ECO:0000259" key="2">
    <source>
        <dbReference type="PROSITE" id="PS51029"/>
    </source>
</evidence>
<dbReference type="InterPro" id="IPR006578">
    <property type="entry name" value="MADF-dom"/>
</dbReference>
<keyword evidence="1" id="KW-0539">Nucleus</keyword>
<gene>
    <name evidence="4" type="ORF">HNY73_007660</name>
</gene>
<dbReference type="PROSITE" id="PS51031">
    <property type="entry name" value="BESS"/>
    <property type="match status" value="1"/>
</dbReference>
<feature type="domain" description="MADF" evidence="2">
    <location>
        <begin position="10"/>
        <end position="104"/>
    </location>
</feature>
<organism evidence="4 5">
    <name type="scientific">Argiope bruennichi</name>
    <name type="common">Wasp spider</name>
    <name type="synonym">Aranea bruennichi</name>
    <dbReference type="NCBI Taxonomy" id="94029"/>
    <lineage>
        <taxon>Eukaryota</taxon>
        <taxon>Metazoa</taxon>
        <taxon>Ecdysozoa</taxon>
        <taxon>Arthropoda</taxon>
        <taxon>Chelicerata</taxon>
        <taxon>Arachnida</taxon>
        <taxon>Araneae</taxon>
        <taxon>Araneomorphae</taxon>
        <taxon>Entelegynae</taxon>
        <taxon>Araneoidea</taxon>
        <taxon>Araneidae</taxon>
        <taxon>Argiope</taxon>
    </lineage>
</organism>
<dbReference type="EMBL" id="JABXBU010000012">
    <property type="protein sequence ID" value="KAF8789742.1"/>
    <property type="molecule type" value="Genomic_DNA"/>
</dbReference>
<proteinExistence type="predicted"/>
<comment type="subcellular location">
    <subcellularLocation>
        <location evidence="1">Nucleus</location>
    </subcellularLocation>
</comment>
<dbReference type="AlphaFoldDB" id="A0A8T0FH61"/>
<evidence type="ECO:0000259" key="3">
    <source>
        <dbReference type="PROSITE" id="PS51031"/>
    </source>
</evidence>
<reference evidence="4" key="2">
    <citation type="submission" date="2020-06" db="EMBL/GenBank/DDBJ databases">
        <authorList>
            <person name="Sheffer M."/>
        </authorList>
    </citation>
    <scope>NUCLEOTIDE SEQUENCE</scope>
</reference>
<name>A0A8T0FH61_ARGBR</name>
<dbReference type="InterPro" id="IPR004210">
    <property type="entry name" value="BESS_motif"/>
</dbReference>
<dbReference type="Pfam" id="PF10545">
    <property type="entry name" value="MADF_DNA_bdg"/>
    <property type="match status" value="1"/>
</dbReference>
<evidence type="ECO:0008006" key="6">
    <source>
        <dbReference type="Google" id="ProtNLM"/>
    </source>
</evidence>
<dbReference type="Proteomes" id="UP000807504">
    <property type="component" value="Unassembled WGS sequence"/>
</dbReference>
<sequence>MKLSDSGTSKFLSLYREHECLWNADSDSYKNKNLKRKALETMTEAISSEIGLQDRTPELVKAKIKSLRGTYNIESRKIRASKRSEIGAAEVYVPNIRWFHIMDEFMNVVKEKRNTTNNLEPQPTFEEADAERNGVEGLSYINTSEYSSPSFNVDSSLADRLNVDSNDEVDAFGRSIALHIKKLKPESAIQAQLEIQGIISKYRLHDMAAEFAKTPISASNDVLAAVMQCTMFDD</sequence>
<dbReference type="PROSITE" id="PS51029">
    <property type="entry name" value="MADF"/>
    <property type="match status" value="1"/>
</dbReference>